<organism evidence="1 2">
    <name type="scientific">Pseudomonas extremaustralis</name>
    <dbReference type="NCBI Taxonomy" id="359110"/>
    <lineage>
        <taxon>Bacteria</taxon>
        <taxon>Pseudomonadati</taxon>
        <taxon>Pseudomonadota</taxon>
        <taxon>Gammaproteobacteria</taxon>
        <taxon>Pseudomonadales</taxon>
        <taxon>Pseudomonadaceae</taxon>
        <taxon>Pseudomonas</taxon>
    </lineage>
</organism>
<name>A0A5M9J6W6_9PSED</name>
<evidence type="ECO:0000313" key="2">
    <source>
        <dbReference type="Proteomes" id="UP000323425"/>
    </source>
</evidence>
<protein>
    <submittedName>
        <fullName evidence="1">Uncharacterized protein</fullName>
    </submittedName>
</protein>
<sequence>MTSYQRAKRYCFWRGSAIALAFFTTWMLLSAYAGTITQ</sequence>
<evidence type="ECO:0000313" key="1">
    <source>
        <dbReference type="EMBL" id="KAA8563245.1"/>
    </source>
</evidence>
<dbReference type="AlphaFoldDB" id="A0A5M9J6W6"/>
<proteinExistence type="predicted"/>
<gene>
    <name evidence="1" type="ORF">FX985_03313</name>
</gene>
<comment type="caution">
    <text evidence="1">The sequence shown here is derived from an EMBL/GenBank/DDBJ whole genome shotgun (WGS) entry which is preliminary data.</text>
</comment>
<dbReference type="EMBL" id="VTFH01000001">
    <property type="protein sequence ID" value="KAA8563245.1"/>
    <property type="molecule type" value="Genomic_DNA"/>
</dbReference>
<reference evidence="1 2" key="1">
    <citation type="journal article" date="2018" name="Plant Biotechnol. Rep.">
        <title>Diversity and antifungal activity of endophytic bacteria associated with Panax ginseng seedlings.</title>
        <authorList>
            <person name="Park J.M."/>
            <person name="Hong C.E."/>
            <person name="Jo S.H."/>
        </authorList>
    </citation>
    <scope>NUCLEOTIDE SEQUENCE [LARGE SCALE GENOMIC DNA]</scope>
    <source>
        <strain evidence="1 2">PgKB38</strain>
    </source>
</reference>
<dbReference type="Proteomes" id="UP000323425">
    <property type="component" value="Unassembled WGS sequence"/>
</dbReference>
<accession>A0A5M9J6W6</accession>